<dbReference type="GO" id="GO:0046872">
    <property type="term" value="F:metal ion binding"/>
    <property type="evidence" value="ECO:0007669"/>
    <property type="project" value="UniProtKB-KW"/>
</dbReference>
<dbReference type="PRINTS" id="PR00088">
    <property type="entry name" value="HAEMOXYGNASE"/>
</dbReference>
<evidence type="ECO:0000256" key="3">
    <source>
        <dbReference type="ARBA" id="ARBA00023004"/>
    </source>
</evidence>
<dbReference type="SUPFAM" id="SSF48613">
    <property type="entry name" value="Heme oxygenase-like"/>
    <property type="match status" value="1"/>
</dbReference>
<evidence type="ECO:0000256" key="2">
    <source>
        <dbReference type="ARBA" id="ARBA00022723"/>
    </source>
</evidence>
<reference evidence="4 5" key="1">
    <citation type="submission" date="2016-09" db="EMBL/GenBank/DDBJ databases">
        <title>Extensive genetic diversity and differential bi-allelic expression allows diatom success in the polar Southern Ocean.</title>
        <authorList>
            <consortium name="DOE Joint Genome Institute"/>
            <person name="Mock T."/>
            <person name="Otillar R.P."/>
            <person name="Strauss J."/>
            <person name="Dupont C."/>
            <person name="Frickenhaus S."/>
            <person name="Maumus F."/>
            <person name="Mcmullan M."/>
            <person name="Sanges R."/>
            <person name="Schmutz J."/>
            <person name="Toseland A."/>
            <person name="Valas R."/>
            <person name="Veluchamy A."/>
            <person name="Ward B.J."/>
            <person name="Allen A."/>
            <person name="Barry K."/>
            <person name="Falciatore A."/>
            <person name="Ferrante M."/>
            <person name="Fortunato A.E."/>
            <person name="Gloeckner G."/>
            <person name="Gruber A."/>
            <person name="Hipkin R."/>
            <person name="Janech M."/>
            <person name="Kroth P."/>
            <person name="Leese F."/>
            <person name="Lindquist E."/>
            <person name="Lyon B.R."/>
            <person name="Martin J."/>
            <person name="Mayer C."/>
            <person name="Parker M."/>
            <person name="Quesneville H."/>
            <person name="Raymond J."/>
            <person name="Uhlig C."/>
            <person name="Valentin K.U."/>
            <person name="Worden A.Z."/>
            <person name="Armbrust E.V."/>
            <person name="Bowler C."/>
            <person name="Green B."/>
            <person name="Moulton V."/>
            <person name="Van Oosterhout C."/>
            <person name="Grigoriev I."/>
        </authorList>
    </citation>
    <scope>NUCLEOTIDE SEQUENCE [LARGE SCALE GENOMIC DNA]</scope>
    <source>
        <strain evidence="4 5">CCMP1102</strain>
    </source>
</reference>
<keyword evidence="1" id="KW-0349">Heme</keyword>
<dbReference type="InParanoid" id="A0A1E7F1H6"/>
<dbReference type="OrthoDB" id="652091at2759"/>
<accession>A0A1E7F1H6</accession>
<dbReference type="InterPro" id="IPR016053">
    <property type="entry name" value="Haem_Oase-like"/>
</dbReference>
<proteinExistence type="predicted"/>
<dbReference type="AlphaFoldDB" id="A0A1E7F1H6"/>
<dbReference type="KEGG" id="fcy:FRACYDRAFT_291489"/>
<sequence>MIMNSIMRNNNAFLLLVGSALSTISLFQMTTTTAFVVVPSSSSSISSSSRSTVLAAVVTTIDDETTKVETTVTNPRLNGLAYELDEGTRKSHSMAQNTAFVEGFFKGISTKESYRDSLTSLYYVYQAMEVDVLDNCATKINNSLEKTTEKTGLEKDMEYFYGTNDWRSNIPKPTKATEAYVNRIKEIASFASDSASSQDDDQDSTNSTNKQYLFIAHQYTRYLGDLFGGQMMGGMASRSMDLPSDGSGVQFYTFTDITSTKDFIEMWYTKLNSLPLSKKEKQLIVDEANLVFDLNIDLLQELDGSPWLAAWSLTISNIKEKMNLYWNPMTVNE</sequence>
<protein>
    <submittedName>
        <fullName evidence="4">Heme oxygenase</fullName>
    </submittedName>
</protein>
<organism evidence="4 5">
    <name type="scientific">Fragilariopsis cylindrus CCMP1102</name>
    <dbReference type="NCBI Taxonomy" id="635003"/>
    <lineage>
        <taxon>Eukaryota</taxon>
        <taxon>Sar</taxon>
        <taxon>Stramenopiles</taxon>
        <taxon>Ochrophyta</taxon>
        <taxon>Bacillariophyta</taxon>
        <taxon>Bacillariophyceae</taxon>
        <taxon>Bacillariophycidae</taxon>
        <taxon>Bacillariales</taxon>
        <taxon>Bacillariaceae</taxon>
        <taxon>Fragilariopsis</taxon>
    </lineage>
</organism>
<dbReference type="PANTHER" id="PTHR10720:SF0">
    <property type="entry name" value="HEME OXYGENASE"/>
    <property type="match status" value="1"/>
</dbReference>
<dbReference type="InterPro" id="IPR002051">
    <property type="entry name" value="Haem_Oase"/>
</dbReference>
<evidence type="ECO:0000256" key="1">
    <source>
        <dbReference type="ARBA" id="ARBA00022617"/>
    </source>
</evidence>
<keyword evidence="2" id="KW-0479">Metal-binding</keyword>
<dbReference type="GO" id="GO:0020037">
    <property type="term" value="F:heme binding"/>
    <property type="evidence" value="ECO:0007669"/>
    <property type="project" value="TreeGrafter"/>
</dbReference>
<dbReference type="Proteomes" id="UP000095751">
    <property type="component" value="Unassembled WGS sequence"/>
</dbReference>
<evidence type="ECO:0000313" key="5">
    <source>
        <dbReference type="Proteomes" id="UP000095751"/>
    </source>
</evidence>
<keyword evidence="5" id="KW-1185">Reference proteome</keyword>
<keyword evidence="3" id="KW-0408">Iron</keyword>
<dbReference type="Gene3D" id="1.20.910.10">
    <property type="entry name" value="Heme oxygenase-like"/>
    <property type="match status" value="1"/>
</dbReference>
<dbReference type="PANTHER" id="PTHR10720">
    <property type="entry name" value="HEME OXYGENASE"/>
    <property type="match status" value="1"/>
</dbReference>
<gene>
    <name evidence="4" type="primary">HO_3</name>
    <name evidence="4" type="ORF">FRACYDRAFT_291489</name>
</gene>
<dbReference type="GO" id="GO:0006979">
    <property type="term" value="P:response to oxidative stress"/>
    <property type="evidence" value="ECO:0007669"/>
    <property type="project" value="TreeGrafter"/>
</dbReference>
<dbReference type="InterPro" id="IPR016084">
    <property type="entry name" value="Haem_Oase-like_multi-hlx"/>
</dbReference>
<dbReference type="GO" id="GO:0004392">
    <property type="term" value="F:heme oxygenase (decyclizing) activity"/>
    <property type="evidence" value="ECO:0007669"/>
    <property type="project" value="InterPro"/>
</dbReference>
<dbReference type="Pfam" id="PF01126">
    <property type="entry name" value="Heme_oxygenase"/>
    <property type="match status" value="2"/>
</dbReference>
<evidence type="ECO:0000313" key="4">
    <source>
        <dbReference type="EMBL" id="OEU12042.1"/>
    </source>
</evidence>
<name>A0A1E7F1H6_9STRA</name>
<dbReference type="GO" id="GO:0006788">
    <property type="term" value="P:heme oxidation"/>
    <property type="evidence" value="ECO:0007669"/>
    <property type="project" value="InterPro"/>
</dbReference>
<dbReference type="EMBL" id="KV784366">
    <property type="protein sequence ID" value="OEU12042.1"/>
    <property type="molecule type" value="Genomic_DNA"/>
</dbReference>
<dbReference type="GO" id="GO:0042167">
    <property type="term" value="P:heme catabolic process"/>
    <property type="evidence" value="ECO:0007669"/>
    <property type="project" value="TreeGrafter"/>
</dbReference>
<dbReference type="CDD" id="cd19165">
    <property type="entry name" value="HemeO"/>
    <property type="match status" value="1"/>
</dbReference>